<dbReference type="Pfam" id="PF04932">
    <property type="entry name" value="Wzy_C"/>
    <property type="match status" value="1"/>
</dbReference>
<evidence type="ECO:0000256" key="3">
    <source>
        <dbReference type="ARBA" id="ARBA00022989"/>
    </source>
</evidence>
<feature type="transmembrane region" description="Helical" evidence="5">
    <location>
        <begin position="308"/>
        <end position="330"/>
    </location>
</feature>
<evidence type="ECO:0000256" key="4">
    <source>
        <dbReference type="ARBA" id="ARBA00023136"/>
    </source>
</evidence>
<comment type="subcellular location">
    <subcellularLocation>
        <location evidence="1">Membrane</location>
        <topology evidence="1">Multi-pass membrane protein</topology>
    </subcellularLocation>
</comment>
<feature type="transmembrane region" description="Helical" evidence="5">
    <location>
        <begin position="457"/>
        <end position="474"/>
    </location>
</feature>
<feature type="transmembrane region" description="Helical" evidence="5">
    <location>
        <begin position="129"/>
        <end position="150"/>
    </location>
</feature>
<comment type="caution">
    <text evidence="7">The sequence shown here is derived from an EMBL/GenBank/DDBJ whole genome shotgun (WGS) entry which is preliminary data.</text>
</comment>
<dbReference type="InterPro" id="IPR007016">
    <property type="entry name" value="O-antigen_ligase-rel_domated"/>
</dbReference>
<gene>
    <name evidence="7" type="ORF">KDK_72250</name>
</gene>
<evidence type="ECO:0000256" key="2">
    <source>
        <dbReference type="ARBA" id="ARBA00022692"/>
    </source>
</evidence>
<evidence type="ECO:0000256" key="1">
    <source>
        <dbReference type="ARBA" id="ARBA00004141"/>
    </source>
</evidence>
<feature type="transmembrane region" description="Helical" evidence="5">
    <location>
        <begin position="61"/>
        <end position="86"/>
    </location>
</feature>
<dbReference type="InterPro" id="IPR051533">
    <property type="entry name" value="WaaL-like"/>
</dbReference>
<reference evidence="8" key="1">
    <citation type="submission" date="2018-12" db="EMBL/GenBank/DDBJ databases">
        <title>Tengunoibacter tsumagoiensis gen. nov., sp. nov., Dictyobacter kobayashii sp. nov., D. alpinus sp. nov., and D. joshuensis sp. nov. and description of Dictyobacteraceae fam. nov. within the order Ktedonobacterales isolated from Tengu-no-mugimeshi.</title>
        <authorList>
            <person name="Wang C.M."/>
            <person name="Zheng Y."/>
            <person name="Sakai Y."/>
            <person name="Toyoda A."/>
            <person name="Minakuchi Y."/>
            <person name="Abe K."/>
            <person name="Yokota A."/>
            <person name="Yabe S."/>
        </authorList>
    </citation>
    <scope>NUCLEOTIDE SEQUENCE [LARGE SCALE GENOMIC DNA]</scope>
    <source>
        <strain evidence="8">Uno11</strain>
    </source>
</reference>
<organism evidence="7 8">
    <name type="scientific">Dictyobacter kobayashii</name>
    <dbReference type="NCBI Taxonomy" id="2014872"/>
    <lineage>
        <taxon>Bacteria</taxon>
        <taxon>Bacillati</taxon>
        <taxon>Chloroflexota</taxon>
        <taxon>Ktedonobacteria</taxon>
        <taxon>Ktedonobacterales</taxon>
        <taxon>Dictyobacteraceae</taxon>
        <taxon>Dictyobacter</taxon>
    </lineage>
</organism>
<feature type="domain" description="O-antigen ligase-related" evidence="6">
    <location>
        <begin position="271"/>
        <end position="400"/>
    </location>
</feature>
<feature type="transmembrane region" description="Helical" evidence="5">
    <location>
        <begin position="271"/>
        <end position="301"/>
    </location>
</feature>
<evidence type="ECO:0000313" key="7">
    <source>
        <dbReference type="EMBL" id="GCE23425.1"/>
    </source>
</evidence>
<keyword evidence="8" id="KW-1185">Reference proteome</keyword>
<dbReference type="OrthoDB" id="141052at2"/>
<keyword evidence="4 5" id="KW-0472">Membrane</keyword>
<feature type="transmembrane region" description="Helical" evidence="5">
    <location>
        <begin position="162"/>
        <end position="182"/>
    </location>
</feature>
<feature type="transmembrane region" description="Helical" evidence="5">
    <location>
        <begin position="197"/>
        <end position="217"/>
    </location>
</feature>
<feature type="transmembrane region" description="Helical" evidence="5">
    <location>
        <begin position="238"/>
        <end position="259"/>
    </location>
</feature>
<evidence type="ECO:0000313" key="8">
    <source>
        <dbReference type="Proteomes" id="UP000287188"/>
    </source>
</evidence>
<dbReference type="EMBL" id="BIFS01000002">
    <property type="protein sequence ID" value="GCE23425.1"/>
    <property type="molecule type" value="Genomic_DNA"/>
</dbReference>
<sequence>MERSRQVSMLRQSSGYGASAIKALVSTPITRQYVLLGACFVGLLVFIAVSCSILASPLLAGLGLAAIAIVGLAVKRPGVAIFLVFLSEGLPSLQLPTPGHTLRLSELTLLLCLSIILLLRPGIRLQFPHVIALLFFSIALISFIHVPEFSTNATVFGANKRVYDLAIILLAFFCGTFLYPMITDLSAFFKLALLSNLPIYLICLGQALGTHLPTFIVPDQDPATTGDKGRLVGPFDGAATLGIYMTGLFALSLACWLHAKRPHERLLGALMTFATLAVVVGSGTRSALMALGAMLCIALLLTRRYKLFWSFAIVVIGSLLAFPGTIIAHFTHASTSTTNRVFLWHEAFKLIQAHPIIGIGLEQFHYYYQRLTISQATQLNSHGISVHNQYLEWALEGGLPWLMTGLLFLLSLLIICGQAYRKAPQNFRIPLLATILLVCATLITGCLDVPFDNVETATFLCLIAGLALGCVGQMSRWRPERRIEEVKENVNADSN</sequence>
<proteinExistence type="predicted"/>
<dbReference type="PANTHER" id="PTHR37422">
    <property type="entry name" value="TEICHURONIC ACID BIOSYNTHESIS PROTEIN TUAE"/>
    <property type="match status" value="1"/>
</dbReference>
<dbReference type="Proteomes" id="UP000287188">
    <property type="component" value="Unassembled WGS sequence"/>
</dbReference>
<dbReference type="AlphaFoldDB" id="A0A402AWH4"/>
<evidence type="ECO:0000256" key="5">
    <source>
        <dbReference type="SAM" id="Phobius"/>
    </source>
</evidence>
<dbReference type="RefSeq" id="WP_126556865.1">
    <property type="nucleotide sequence ID" value="NZ_BIFS01000002.1"/>
</dbReference>
<feature type="transmembrane region" description="Helical" evidence="5">
    <location>
        <begin position="398"/>
        <end position="417"/>
    </location>
</feature>
<dbReference type="GO" id="GO:0016020">
    <property type="term" value="C:membrane"/>
    <property type="evidence" value="ECO:0007669"/>
    <property type="project" value="UniProtKB-SubCell"/>
</dbReference>
<name>A0A402AWH4_9CHLR</name>
<keyword evidence="3 5" id="KW-1133">Transmembrane helix</keyword>
<protein>
    <recommendedName>
        <fullName evidence="6">O-antigen ligase-related domain-containing protein</fullName>
    </recommendedName>
</protein>
<feature type="transmembrane region" description="Helical" evidence="5">
    <location>
        <begin position="429"/>
        <end position="451"/>
    </location>
</feature>
<dbReference type="PANTHER" id="PTHR37422:SF23">
    <property type="entry name" value="TEICHURONIC ACID BIOSYNTHESIS PROTEIN TUAE"/>
    <property type="match status" value="1"/>
</dbReference>
<accession>A0A402AWH4</accession>
<keyword evidence="2 5" id="KW-0812">Transmembrane</keyword>
<feature type="transmembrane region" description="Helical" evidence="5">
    <location>
        <begin position="33"/>
        <end position="55"/>
    </location>
</feature>
<evidence type="ECO:0000259" key="6">
    <source>
        <dbReference type="Pfam" id="PF04932"/>
    </source>
</evidence>
<feature type="transmembrane region" description="Helical" evidence="5">
    <location>
        <begin position="107"/>
        <end position="123"/>
    </location>
</feature>